<reference evidence="1" key="1">
    <citation type="submission" date="2023-03" db="EMBL/GenBank/DDBJ databases">
        <title>Massive genome expansion in bonnet fungi (Mycena s.s.) driven by repeated elements and novel gene families across ecological guilds.</title>
        <authorList>
            <consortium name="Lawrence Berkeley National Laboratory"/>
            <person name="Harder C.B."/>
            <person name="Miyauchi S."/>
            <person name="Viragh M."/>
            <person name="Kuo A."/>
            <person name="Thoen E."/>
            <person name="Andreopoulos B."/>
            <person name="Lu D."/>
            <person name="Skrede I."/>
            <person name="Drula E."/>
            <person name="Henrissat B."/>
            <person name="Morin E."/>
            <person name="Kohler A."/>
            <person name="Barry K."/>
            <person name="LaButti K."/>
            <person name="Morin E."/>
            <person name="Salamov A."/>
            <person name="Lipzen A."/>
            <person name="Mereny Z."/>
            <person name="Hegedus B."/>
            <person name="Baldrian P."/>
            <person name="Stursova M."/>
            <person name="Weitz H."/>
            <person name="Taylor A."/>
            <person name="Grigoriev I.V."/>
            <person name="Nagy L.G."/>
            <person name="Martin F."/>
            <person name="Kauserud H."/>
        </authorList>
    </citation>
    <scope>NUCLEOTIDE SEQUENCE</scope>
    <source>
        <strain evidence="1">9144</strain>
    </source>
</reference>
<dbReference type="Proteomes" id="UP001219525">
    <property type="component" value="Unassembled WGS sequence"/>
</dbReference>
<dbReference type="AlphaFoldDB" id="A0AAD6VNI0"/>
<dbReference type="EMBL" id="JARJCW010000012">
    <property type="protein sequence ID" value="KAJ7218382.1"/>
    <property type="molecule type" value="Genomic_DNA"/>
</dbReference>
<gene>
    <name evidence="1" type="ORF">GGX14DRAFT_390156</name>
</gene>
<comment type="caution">
    <text evidence="1">The sequence shown here is derived from an EMBL/GenBank/DDBJ whole genome shotgun (WGS) entry which is preliminary data.</text>
</comment>
<name>A0AAD6VNI0_9AGAR</name>
<protein>
    <submittedName>
        <fullName evidence="1">Uncharacterized protein</fullName>
    </submittedName>
</protein>
<keyword evidence="2" id="KW-1185">Reference proteome</keyword>
<evidence type="ECO:0000313" key="2">
    <source>
        <dbReference type="Proteomes" id="UP001219525"/>
    </source>
</evidence>
<proteinExistence type="predicted"/>
<accession>A0AAD6VNI0</accession>
<sequence>MRGSLAWSLSSDALGDGALDEKVRRAKAHGDGGVVRGGFADAGGTGVGAAAGGDVDVDGGAREVLTTYANSSSRPWKILGDAGSSAGGVSSASLPLSKPASVMALLSADERARSTGGEKGDALGEMGNVANHGVSSASESRQILTMAQTSSYARTDIFMQALQGSTRTTHRLCLVLSAGLSARKNGKRVTHLDGLEEGDARYRLQVGLVAGIADVLEEGASNGAILQHPVALGRALDGSGHTAPNSAASAICGAWGLACVGARSDWIAMCASEAAAGSFVGAVAAAVETELGGRKGHDVSVGKGIYPRQKRMLDLCNGGVVVLQRRWAVEQRTNDIEEVWREGVMRMAAIGREQGRGEREDGGKGRELFDYVVAASTNHTSNAKYNKIQSVPPPDWKSHILVHTAIQ</sequence>
<evidence type="ECO:0000313" key="1">
    <source>
        <dbReference type="EMBL" id="KAJ7218382.1"/>
    </source>
</evidence>
<organism evidence="1 2">
    <name type="scientific">Mycena pura</name>
    <dbReference type="NCBI Taxonomy" id="153505"/>
    <lineage>
        <taxon>Eukaryota</taxon>
        <taxon>Fungi</taxon>
        <taxon>Dikarya</taxon>
        <taxon>Basidiomycota</taxon>
        <taxon>Agaricomycotina</taxon>
        <taxon>Agaricomycetes</taxon>
        <taxon>Agaricomycetidae</taxon>
        <taxon>Agaricales</taxon>
        <taxon>Marasmiineae</taxon>
        <taxon>Mycenaceae</taxon>
        <taxon>Mycena</taxon>
    </lineage>
</organism>